<gene>
    <name evidence="6" type="ORF">ACFSUS_14855</name>
</gene>
<dbReference type="InterPro" id="IPR005632">
    <property type="entry name" value="Chaperone_Skp"/>
</dbReference>
<feature type="signal peptide" evidence="5">
    <location>
        <begin position="1"/>
        <end position="23"/>
    </location>
</feature>
<evidence type="ECO:0000256" key="2">
    <source>
        <dbReference type="ARBA" id="ARBA00022729"/>
    </source>
</evidence>
<organism evidence="6 7">
    <name type="scientific">Spirosoma soli</name>
    <dbReference type="NCBI Taxonomy" id="1770529"/>
    <lineage>
        <taxon>Bacteria</taxon>
        <taxon>Pseudomonadati</taxon>
        <taxon>Bacteroidota</taxon>
        <taxon>Cytophagia</taxon>
        <taxon>Cytophagales</taxon>
        <taxon>Cytophagaceae</taxon>
        <taxon>Spirosoma</taxon>
    </lineage>
</organism>
<keyword evidence="3" id="KW-0175">Coiled coil</keyword>
<evidence type="ECO:0000313" key="6">
    <source>
        <dbReference type="EMBL" id="MFD2571920.1"/>
    </source>
</evidence>
<dbReference type="Pfam" id="PF03938">
    <property type="entry name" value="OmpH"/>
    <property type="match status" value="1"/>
</dbReference>
<feature type="compositionally biased region" description="Low complexity" evidence="4">
    <location>
        <begin position="181"/>
        <end position="201"/>
    </location>
</feature>
<feature type="coiled-coil region" evidence="3">
    <location>
        <begin position="47"/>
        <end position="114"/>
    </location>
</feature>
<evidence type="ECO:0000256" key="5">
    <source>
        <dbReference type="SAM" id="SignalP"/>
    </source>
</evidence>
<dbReference type="EMBL" id="JBHULN010000008">
    <property type="protein sequence ID" value="MFD2571920.1"/>
    <property type="molecule type" value="Genomic_DNA"/>
</dbReference>
<reference evidence="7" key="1">
    <citation type="journal article" date="2019" name="Int. J. Syst. Evol. Microbiol.">
        <title>The Global Catalogue of Microorganisms (GCM) 10K type strain sequencing project: providing services to taxonomists for standard genome sequencing and annotation.</title>
        <authorList>
            <consortium name="The Broad Institute Genomics Platform"/>
            <consortium name="The Broad Institute Genome Sequencing Center for Infectious Disease"/>
            <person name="Wu L."/>
            <person name="Ma J."/>
        </authorList>
    </citation>
    <scope>NUCLEOTIDE SEQUENCE [LARGE SCALE GENOMIC DNA]</scope>
    <source>
        <strain evidence="7">KCTC 42805</strain>
    </source>
</reference>
<protein>
    <submittedName>
        <fullName evidence="6">OmpH family outer membrane protein</fullName>
    </submittedName>
</protein>
<dbReference type="PANTHER" id="PTHR35089:SF1">
    <property type="entry name" value="CHAPERONE PROTEIN SKP"/>
    <property type="match status" value="1"/>
</dbReference>
<dbReference type="InterPro" id="IPR024930">
    <property type="entry name" value="Skp_dom_sf"/>
</dbReference>
<evidence type="ECO:0000256" key="4">
    <source>
        <dbReference type="SAM" id="MobiDB-lite"/>
    </source>
</evidence>
<keyword evidence="2 5" id="KW-0732">Signal</keyword>
<feature type="chain" id="PRO_5046480222" evidence="5">
    <location>
        <begin position="24"/>
        <end position="201"/>
    </location>
</feature>
<proteinExistence type="inferred from homology"/>
<dbReference type="RefSeq" id="WP_381523864.1">
    <property type="nucleotide sequence ID" value="NZ_JBHULN010000008.1"/>
</dbReference>
<evidence type="ECO:0000313" key="7">
    <source>
        <dbReference type="Proteomes" id="UP001597469"/>
    </source>
</evidence>
<dbReference type="Gene3D" id="3.30.910.20">
    <property type="entry name" value="Skp domain"/>
    <property type="match status" value="1"/>
</dbReference>
<sequence>MKKIIRVSFQASVLLLISLRLQAQSERLGFARIDYIVSQMPESKQVESQLSGQQSQAETELKRLQKELEEKYASYQKTGTQLSETVRKDRETELQNLQTRIQEFSRSAQESLQKKYTQLMSPVLSKVQQAIDSVAKQNGYRFILNAPSSGSSDVLYASEENNITSLVIKRLGITPAPSVQAPAASTTSPLPPKSTVSPKKK</sequence>
<dbReference type="SMART" id="SM00935">
    <property type="entry name" value="OmpH"/>
    <property type="match status" value="1"/>
</dbReference>
<keyword evidence="7" id="KW-1185">Reference proteome</keyword>
<comment type="caution">
    <text evidence="6">The sequence shown here is derived from an EMBL/GenBank/DDBJ whole genome shotgun (WGS) entry which is preliminary data.</text>
</comment>
<dbReference type="PANTHER" id="PTHR35089">
    <property type="entry name" value="CHAPERONE PROTEIN SKP"/>
    <property type="match status" value="1"/>
</dbReference>
<name>A0ABW5M4I5_9BACT</name>
<evidence type="ECO:0000256" key="3">
    <source>
        <dbReference type="SAM" id="Coils"/>
    </source>
</evidence>
<dbReference type="Proteomes" id="UP001597469">
    <property type="component" value="Unassembled WGS sequence"/>
</dbReference>
<comment type="similarity">
    <text evidence="1">Belongs to the Skp family.</text>
</comment>
<dbReference type="SUPFAM" id="SSF111384">
    <property type="entry name" value="OmpH-like"/>
    <property type="match status" value="1"/>
</dbReference>
<accession>A0ABW5M4I5</accession>
<feature type="region of interest" description="Disordered" evidence="4">
    <location>
        <begin position="178"/>
        <end position="201"/>
    </location>
</feature>
<evidence type="ECO:0000256" key="1">
    <source>
        <dbReference type="ARBA" id="ARBA00009091"/>
    </source>
</evidence>